<accession>C0NMX8</accession>
<dbReference type="EMBL" id="GG663367">
    <property type="protein sequence ID" value="EEH07226.1"/>
    <property type="molecule type" value="Genomic_DNA"/>
</dbReference>
<evidence type="ECO:0000256" key="1">
    <source>
        <dbReference type="SAM" id="MobiDB-lite"/>
    </source>
</evidence>
<dbReference type="HOGENOM" id="CLU_2084185_0_0_1"/>
<evidence type="ECO:0000313" key="2">
    <source>
        <dbReference type="EMBL" id="EEH07226.1"/>
    </source>
</evidence>
<dbReference type="InParanoid" id="C0NMX8"/>
<feature type="region of interest" description="Disordered" evidence="1">
    <location>
        <begin position="1"/>
        <end position="33"/>
    </location>
</feature>
<evidence type="ECO:0000313" key="3">
    <source>
        <dbReference type="Proteomes" id="UP000001631"/>
    </source>
</evidence>
<proteinExistence type="predicted"/>
<dbReference type="RefSeq" id="XP_045287707.1">
    <property type="nucleotide sequence ID" value="XM_045431154.1"/>
</dbReference>
<organism evidence="2 3">
    <name type="scientific">Ajellomyces capsulatus (strain G186AR / H82 / ATCC MYA-2454 / RMSCC 2432)</name>
    <name type="common">Darling's disease fungus</name>
    <name type="synonym">Histoplasma capsulatum</name>
    <dbReference type="NCBI Taxonomy" id="447093"/>
    <lineage>
        <taxon>Eukaryota</taxon>
        <taxon>Fungi</taxon>
        <taxon>Dikarya</taxon>
        <taxon>Ascomycota</taxon>
        <taxon>Pezizomycotina</taxon>
        <taxon>Eurotiomycetes</taxon>
        <taxon>Eurotiomycetidae</taxon>
        <taxon>Onygenales</taxon>
        <taxon>Ajellomycetaceae</taxon>
        <taxon>Histoplasma</taxon>
    </lineage>
</organism>
<keyword evidence="3" id="KW-1185">Reference proteome</keyword>
<sequence>MTDLSGHHRNGTATHMAERRGRKHPGISAITDTKRVQKPVFEARELALPVRCCSTSYRHSRCNDELAIDGFLHQWRKRLQHVPEMEDANHEGPAWISPLFKYEKLFLAARPLKWLES</sequence>
<dbReference type="Proteomes" id="UP000001631">
    <property type="component" value="Unassembled WGS sequence"/>
</dbReference>
<gene>
    <name evidence="2" type="ORF">HCBG_04105</name>
</gene>
<dbReference type="GeneID" id="69037121"/>
<name>C0NMX8_AJECG</name>
<reference evidence="2" key="1">
    <citation type="submission" date="2009-02" db="EMBL/GenBank/DDBJ databases">
        <title>The Genome Sequence of Ajellomyces capsulatus strain G186AR.</title>
        <authorList>
            <consortium name="The Broad Institute Genome Sequencing Platform"/>
            <person name="Champion M."/>
            <person name="Cuomo C."/>
            <person name="Ma L.-J."/>
            <person name="Henn M.R."/>
            <person name="Sil A."/>
            <person name="Goldman B."/>
            <person name="Young S.K."/>
            <person name="Kodira C.D."/>
            <person name="Zeng Q."/>
            <person name="Koehrsen M."/>
            <person name="Alvarado L."/>
            <person name="Berlin A."/>
            <person name="Borenstein D."/>
            <person name="Chen Z."/>
            <person name="Engels R."/>
            <person name="Freedman E."/>
            <person name="Gellesch M."/>
            <person name="Goldberg J."/>
            <person name="Griggs A."/>
            <person name="Gujja S."/>
            <person name="Heiman D."/>
            <person name="Hepburn T."/>
            <person name="Howarth C."/>
            <person name="Jen D."/>
            <person name="Larson L."/>
            <person name="Lewis B."/>
            <person name="Mehta T."/>
            <person name="Park D."/>
            <person name="Pearson M."/>
            <person name="Roberts A."/>
            <person name="Saif S."/>
            <person name="Shea T."/>
            <person name="Shenoy N."/>
            <person name="Sisk P."/>
            <person name="Stolte C."/>
            <person name="Sykes S."/>
            <person name="Walk T."/>
            <person name="White J."/>
            <person name="Yandava C."/>
            <person name="Klein B."/>
            <person name="McEwen J.G."/>
            <person name="Puccia R."/>
            <person name="Goldman G.H."/>
            <person name="Felipe M.S."/>
            <person name="Nino-Vega G."/>
            <person name="San-Blas G."/>
            <person name="Taylor J."/>
            <person name="Mendoza L."/>
            <person name="Galagan J."/>
            <person name="Nusbaum C."/>
            <person name="Birren B."/>
        </authorList>
    </citation>
    <scope>NUCLEOTIDE SEQUENCE</scope>
    <source>
        <strain evidence="2">G186AR</strain>
    </source>
</reference>
<dbReference type="AlphaFoldDB" id="C0NMX8"/>
<protein>
    <submittedName>
        <fullName evidence="2">Uncharacterized protein</fullName>
    </submittedName>
</protein>